<evidence type="ECO:0000313" key="1">
    <source>
        <dbReference type="Proteomes" id="UP000228380"/>
    </source>
</evidence>
<protein>
    <submittedName>
        <fullName evidence="2">N-terminal acetyltransferase B complex auxiliary subunit NAA25-like</fullName>
    </submittedName>
</protein>
<gene>
    <name evidence="2" type="primary">LOC103717506</name>
</gene>
<dbReference type="RefSeq" id="XP_008804153.1">
    <property type="nucleotide sequence ID" value="XM_008805931.4"/>
</dbReference>
<proteinExistence type="predicted"/>
<reference evidence="2" key="2">
    <citation type="submission" date="2025-08" db="UniProtKB">
        <authorList>
            <consortium name="RefSeq"/>
        </authorList>
    </citation>
    <scope>IDENTIFICATION</scope>
    <source>
        <tissue evidence="2">Young leaves</tissue>
    </source>
</reference>
<dbReference type="Proteomes" id="UP000228380">
    <property type="component" value="Chromosome 3"/>
</dbReference>
<dbReference type="KEGG" id="pda:103717506"/>
<organism evidence="1 2">
    <name type="scientific">Phoenix dactylifera</name>
    <name type="common">Date palm</name>
    <dbReference type="NCBI Taxonomy" id="42345"/>
    <lineage>
        <taxon>Eukaryota</taxon>
        <taxon>Viridiplantae</taxon>
        <taxon>Streptophyta</taxon>
        <taxon>Embryophyta</taxon>
        <taxon>Tracheophyta</taxon>
        <taxon>Spermatophyta</taxon>
        <taxon>Magnoliopsida</taxon>
        <taxon>Liliopsida</taxon>
        <taxon>Arecaceae</taxon>
        <taxon>Coryphoideae</taxon>
        <taxon>Phoeniceae</taxon>
        <taxon>Phoenix</taxon>
    </lineage>
</organism>
<name>A0A8B7CQF6_PHODC</name>
<accession>A0A8B7CQF6</accession>
<dbReference type="OrthoDB" id="1874341at2759"/>
<evidence type="ECO:0000313" key="2">
    <source>
        <dbReference type="RefSeq" id="XP_008804153.1"/>
    </source>
</evidence>
<keyword evidence="1" id="KW-1185">Reference proteome</keyword>
<dbReference type="GeneID" id="103717506"/>
<sequence>MASRLRLAGGIPEQRVRQIWDAFDSRQFKTAYKLAVGLLAKYPNSPYALYQHKVGEKEWIARKHIETESLIPRLLYLSIQSFSSSLKEKFETNGSVSDTTVIVEMKCLLERYARNIGLPFDDAIDVILAIAKGQKSFKLDKLRHFCQCMEFVLPSPWACQ</sequence>
<reference evidence="1" key="1">
    <citation type="journal article" date="2019" name="Nat. Commun.">
        <title>Genome-wide association mapping of date palm fruit traits.</title>
        <authorList>
            <person name="Hazzouri K.M."/>
            <person name="Gros-Balthazard M."/>
            <person name="Flowers J.M."/>
            <person name="Copetti D."/>
            <person name="Lemansour A."/>
            <person name="Lebrun M."/>
            <person name="Masmoudi K."/>
            <person name="Ferrand S."/>
            <person name="Dhar M.I."/>
            <person name="Fresquez Z.A."/>
            <person name="Rosas U."/>
            <person name="Zhang J."/>
            <person name="Talag J."/>
            <person name="Lee S."/>
            <person name="Kudrna D."/>
            <person name="Powell R.F."/>
            <person name="Leitch I.J."/>
            <person name="Krueger R.R."/>
            <person name="Wing R.A."/>
            <person name="Amiri K.M.A."/>
            <person name="Purugganan M.D."/>
        </authorList>
    </citation>
    <scope>NUCLEOTIDE SEQUENCE [LARGE SCALE GENOMIC DNA]</scope>
    <source>
        <strain evidence="1">cv. Khalas</strain>
    </source>
</reference>
<dbReference type="AlphaFoldDB" id="A0A8B7CQF6"/>